<feature type="chain" id="PRO_5016661493" evidence="1">
    <location>
        <begin position="34"/>
        <end position="457"/>
    </location>
</feature>
<evidence type="ECO:0000313" key="3">
    <source>
        <dbReference type="Proteomes" id="UP000253562"/>
    </source>
</evidence>
<dbReference type="InterPro" id="IPR011447">
    <property type="entry name" value="DUF1552"/>
</dbReference>
<reference evidence="2 3" key="1">
    <citation type="submission" date="2018-07" db="EMBL/GenBank/DDBJ databases">
        <title>Comparative genomes isolates from brazilian mangrove.</title>
        <authorList>
            <person name="De Araujo J.E."/>
            <person name="Taketani R.G."/>
            <person name="Silva M.C.P."/>
            <person name="Lourenco M.V."/>
            <person name="Oliveira V.M."/>
            <person name="Andreote F.D."/>
        </authorList>
    </citation>
    <scope>NUCLEOTIDE SEQUENCE [LARGE SCALE GENOMIC DNA]</scope>
    <source>
        <strain evidence="2 3">HEX PRIS-MGV</strain>
    </source>
</reference>
<evidence type="ECO:0000256" key="1">
    <source>
        <dbReference type="SAM" id="SignalP"/>
    </source>
</evidence>
<dbReference type="EMBL" id="QPEX01000024">
    <property type="protein sequence ID" value="RCS49388.1"/>
    <property type="molecule type" value="Genomic_DNA"/>
</dbReference>
<feature type="signal peptide" evidence="1">
    <location>
        <begin position="1"/>
        <end position="33"/>
    </location>
</feature>
<gene>
    <name evidence="2" type="ORF">DTL42_12730</name>
</gene>
<name>A0A368KR80_9BACT</name>
<accession>A0A368KR80</accession>
<comment type="caution">
    <text evidence="2">The sequence shown here is derived from an EMBL/GenBank/DDBJ whole genome shotgun (WGS) entry which is preliminary data.</text>
</comment>
<dbReference type="PROSITE" id="PS51318">
    <property type="entry name" value="TAT"/>
    <property type="match status" value="1"/>
</dbReference>
<dbReference type="InterPro" id="IPR006311">
    <property type="entry name" value="TAT_signal"/>
</dbReference>
<dbReference type="Pfam" id="PF07586">
    <property type="entry name" value="HXXSHH"/>
    <property type="match status" value="1"/>
</dbReference>
<proteinExistence type="predicted"/>
<dbReference type="RefSeq" id="WP_114369102.1">
    <property type="nucleotide sequence ID" value="NZ_QPEX01000024.1"/>
</dbReference>
<dbReference type="AlphaFoldDB" id="A0A368KR80"/>
<dbReference type="Proteomes" id="UP000253562">
    <property type="component" value="Unassembled WGS sequence"/>
</dbReference>
<evidence type="ECO:0000313" key="2">
    <source>
        <dbReference type="EMBL" id="RCS49388.1"/>
    </source>
</evidence>
<protein>
    <submittedName>
        <fullName evidence="2">DUF1552 domain-containing protein</fullName>
    </submittedName>
</protein>
<dbReference type="OrthoDB" id="9146593at2"/>
<keyword evidence="1" id="KW-0732">Signal</keyword>
<sequence length="457" mass="50603">MTMKPSRRHFLRGLGLAVALPAMESWMPTSLQAATKSTASGPALTPGGDPLRSAFLYVPNGVILPKWFPEGTGKDYKLNQTMKPLEGLRGEFQVVSGLAHSNGFAGGDGAGDHARAHASFLTGARPRKTAGSDIEVGISIDQEMAKHLGHQTRLPSLELSCDGARKSGSCDSGYSCAYQFNLSWRTKHSPMSAESNPRLVFERLFGRGDDQDRQKNFDRRMAERRSVLDFVMGETKSMSKQLGRNDVHKLDEYLTGVREIERRIETSEQFRDLPKTEMEVPAGIPQDYAQHIRLMFDLLALSFQTDSTRIASFMLAHDGSNRNFKDIGVSEGHHSLSHHRDNQEWIDKLAKIDQFYVTQLAYFLEKLRGMKDPSGASVLDNSMIVYGSGLSDGNRHRHDDLPVILAGKGGGLLETDRHVQLKAEDRTPMANLFVSMMHKMGIQDPDFGDSTGPLGVI</sequence>
<organism evidence="2 3">
    <name type="scientific">Bremerella cremea</name>
    <dbReference type="NCBI Taxonomy" id="1031537"/>
    <lineage>
        <taxon>Bacteria</taxon>
        <taxon>Pseudomonadati</taxon>
        <taxon>Planctomycetota</taxon>
        <taxon>Planctomycetia</taxon>
        <taxon>Pirellulales</taxon>
        <taxon>Pirellulaceae</taxon>
        <taxon>Bremerella</taxon>
    </lineage>
</organism>